<comment type="caution">
    <text evidence="1">The sequence shown here is derived from an EMBL/GenBank/DDBJ whole genome shotgun (WGS) entry which is preliminary data.</text>
</comment>
<proteinExistence type="predicted"/>
<evidence type="ECO:0000313" key="2">
    <source>
        <dbReference type="Proteomes" id="UP000664034"/>
    </source>
</evidence>
<organism evidence="1 2">
    <name type="scientific">Fibrella rubiginis</name>
    <dbReference type="NCBI Taxonomy" id="2817060"/>
    <lineage>
        <taxon>Bacteria</taxon>
        <taxon>Pseudomonadati</taxon>
        <taxon>Bacteroidota</taxon>
        <taxon>Cytophagia</taxon>
        <taxon>Cytophagales</taxon>
        <taxon>Spirosomataceae</taxon>
        <taxon>Fibrella</taxon>
    </lineage>
</organism>
<dbReference type="Proteomes" id="UP000664034">
    <property type="component" value="Unassembled WGS sequence"/>
</dbReference>
<sequence length="109" mass="12321">MGSGGGVVGLETAYSLLDDGRLFSKTSKATTYTFLGTQTPQNTKRVFWSVEDRCQIKKTAFDKPGNIYRFVQWRKGAEKHKVTWMPGDKTLPANYEKVYTGFMGMLPKK</sequence>
<accession>A0A939GFE7</accession>
<protein>
    <submittedName>
        <fullName evidence="1">Uncharacterized protein</fullName>
    </submittedName>
</protein>
<name>A0A939GFE7_9BACT</name>
<evidence type="ECO:0000313" key="1">
    <source>
        <dbReference type="EMBL" id="MBO0936239.1"/>
    </source>
</evidence>
<dbReference type="EMBL" id="JAFMYV010000002">
    <property type="protein sequence ID" value="MBO0936239.1"/>
    <property type="molecule type" value="Genomic_DNA"/>
</dbReference>
<gene>
    <name evidence="1" type="ORF">J2I47_06740</name>
</gene>
<dbReference type="AlphaFoldDB" id="A0A939GFE7"/>
<keyword evidence="2" id="KW-1185">Reference proteome</keyword>
<reference evidence="1" key="1">
    <citation type="submission" date="2021-03" db="EMBL/GenBank/DDBJ databases">
        <title>Fibrella sp. HMF5335 genome sequencing and assembly.</title>
        <authorList>
            <person name="Kang H."/>
            <person name="Kim H."/>
            <person name="Bae S."/>
            <person name="Joh K."/>
        </authorList>
    </citation>
    <scope>NUCLEOTIDE SEQUENCE</scope>
    <source>
        <strain evidence="1">HMF5335</strain>
    </source>
</reference>